<dbReference type="NCBIfam" id="TIGR00086">
    <property type="entry name" value="smpB"/>
    <property type="match status" value="1"/>
</dbReference>
<evidence type="ECO:0000256" key="2">
    <source>
        <dbReference type="ARBA" id="ARBA00022884"/>
    </source>
</evidence>
<dbReference type="CDD" id="cd09294">
    <property type="entry name" value="SmpB"/>
    <property type="match status" value="1"/>
</dbReference>
<evidence type="ECO:0000313" key="4">
    <source>
        <dbReference type="EMBL" id="MDM8270715.1"/>
    </source>
</evidence>
<comment type="subcellular location">
    <subcellularLocation>
        <location evidence="3">Cytoplasm</location>
    </subcellularLocation>
    <text evidence="3">The tmRNA-SmpB complex associates with stalled 70S ribosomes.</text>
</comment>
<proteinExistence type="inferred from homology"/>
<dbReference type="PANTHER" id="PTHR30308:SF2">
    <property type="entry name" value="SSRA-BINDING PROTEIN"/>
    <property type="match status" value="1"/>
</dbReference>
<dbReference type="NCBIfam" id="NF003843">
    <property type="entry name" value="PRK05422.1"/>
    <property type="match status" value="1"/>
</dbReference>
<dbReference type="Gene3D" id="2.40.280.10">
    <property type="match status" value="1"/>
</dbReference>
<keyword evidence="1 3" id="KW-0963">Cytoplasm</keyword>
<gene>
    <name evidence="3 4" type="primary">smpB</name>
    <name evidence="4" type="ORF">QUW25_03295</name>
</gene>
<name>A0ABT7V2A5_9ACTN</name>
<dbReference type="Proteomes" id="UP001529256">
    <property type="component" value="Unassembled WGS sequence"/>
</dbReference>
<evidence type="ECO:0000256" key="3">
    <source>
        <dbReference type="HAMAP-Rule" id="MF_00023"/>
    </source>
</evidence>
<reference evidence="4 5" key="1">
    <citation type="submission" date="2023-06" db="EMBL/GenBank/DDBJ databases">
        <title>Identification and characterization of horizontal gene transfer across gut microbiota members of farm animals based on homology search.</title>
        <authorList>
            <person name="Schwarzerova J."/>
            <person name="Nykrynova M."/>
            <person name="Jureckova K."/>
            <person name="Cejkova D."/>
            <person name="Rychlik I."/>
        </authorList>
    </citation>
    <scope>NUCLEOTIDE SEQUENCE [LARGE SCALE GENOMIC DNA]</scope>
    <source>
        <strain evidence="4 5">153_Feed</strain>
    </source>
</reference>
<organism evidence="4 5">
    <name type="scientific">Thermophilibacter provencensis</name>
    <dbReference type="NCBI Taxonomy" id="1852386"/>
    <lineage>
        <taxon>Bacteria</taxon>
        <taxon>Bacillati</taxon>
        <taxon>Actinomycetota</taxon>
        <taxon>Coriobacteriia</taxon>
        <taxon>Coriobacteriales</taxon>
        <taxon>Atopobiaceae</taxon>
        <taxon>Thermophilibacter</taxon>
    </lineage>
</organism>
<protein>
    <recommendedName>
        <fullName evidence="3">SsrA-binding protein</fullName>
    </recommendedName>
    <alternativeName>
        <fullName evidence="3">Small protein B</fullName>
    </alternativeName>
</protein>
<comment type="caution">
    <text evidence="4">The sequence shown here is derived from an EMBL/GenBank/DDBJ whole genome shotgun (WGS) entry which is preliminary data.</text>
</comment>
<dbReference type="InterPro" id="IPR023620">
    <property type="entry name" value="SmpB"/>
</dbReference>
<dbReference type="PANTHER" id="PTHR30308">
    <property type="entry name" value="TMRNA-BINDING COMPONENT OF TRANS-TRANSLATION TAGGING COMPLEX"/>
    <property type="match status" value="1"/>
</dbReference>
<evidence type="ECO:0000313" key="5">
    <source>
        <dbReference type="Proteomes" id="UP001529256"/>
    </source>
</evidence>
<dbReference type="InterPro" id="IPR000037">
    <property type="entry name" value="SsrA-bd_prot"/>
</dbReference>
<dbReference type="PROSITE" id="PS01317">
    <property type="entry name" value="SSRP"/>
    <property type="match status" value="1"/>
</dbReference>
<dbReference type="SUPFAM" id="SSF74982">
    <property type="entry name" value="Small protein B (SmpB)"/>
    <property type="match status" value="1"/>
</dbReference>
<dbReference type="HAMAP" id="MF_00023">
    <property type="entry name" value="SmpB"/>
    <property type="match status" value="1"/>
</dbReference>
<dbReference type="RefSeq" id="WP_289510815.1">
    <property type="nucleotide sequence ID" value="NZ_JAUDEA010000003.1"/>
</dbReference>
<comment type="similarity">
    <text evidence="3">Belongs to the SmpB family.</text>
</comment>
<keyword evidence="2 3" id="KW-0694">RNA-binding</keyword>
<dbReference type="InterPro" id="IPR020081">
    <property type="entry name" value="SsrA-bd_prot_CS"/>
</dbReference>
<reference evidence="4 5" key="3">
    <citation type="submission" date="2023-06" db="EMBL/GenBank/DDBJ databases">
        <authorList>
            <person name="Zeman M."/>
            <person name="Kubasova T."/>
            <person name="Jahodarova E."/>
            <person name="Nykrynova M."/>
            <person name="Rychlik I."/>
        </authorList>
    </citation>
    <scope>NUCLEOTIDE SEQUENCE [LARGE SCALE GENOMIC DNA]</scope>
    <source>
        <strain evidence="4 5">153_Feed</strain>
    </source>
</reference>
<evidence type="ECO:0000256" key="1">
    <source>
        <dbReference type="ARBA" id="ARBA00022490"/>
    </source>
</evidence>
<accession>A0ABT7V2A5</accession>
<sequence length="172" mass="19700">MAKSKVVRQAAAAAKAKQAGPGKKTIAKNRSARHEYFIDETLEAGIELTGTEVKSLRERACQLTDCFCLIRGREAWLHGVHIHPYSNGGVWNVDPDRKRRLLLHRRQIDYLDAKLRQKGMALVPLEIYFDEHNRVKLAIGLARGKKLYDKRADMARRDSDREIARALKELNR</sequence>
<comment type="function">
    <text evidence="3">Required for rescue of stalled ribosomes mediated by trans-translation. Binds to transfer-messenger RNA (tmRNA), required for stable association of tmRNA with ribosomes. tmRNA and SmpB together mimic tRNA shape, replacing the anticodon stem-loop with SmpB. tmRNA is encoded by the ssrA gene; the 2 termini fold to resemble tRNA(Ala) and it encodes a 'tag peptide', a short internal open reading frame. During trans-translation Ala-aminoacylated tmRNA acts like a tRNA, entering the A-site of stalled ribosomes, displacing the stalled mRNA. The ribosome then switches to translate the ORF on the tmRNA; the nascent peptide is terminated with the 'tag peptide' encoded by the tmRNA and targeted for degradation. The ribosome is freed to recommence translation, which seems to be the essential function of trans-translation.</text>
</comment>
<dbReference type="EMBL" id="JAUDEA010000003">
    <property type="protein sequence ID" value="MDM8270715.1"/>
    <property type="molecule type" value="Genomic_DNA"/>
</dbReference>
<dbReference type="Pfam" id="PF01668">
    <property type="entry name" value="SmpB"/>
    <property type="match status" value="1"/>
</dbReference>
<keyword evidence="5" id="KW-1185">Reference proteome</keyword>
<reference evidence="5" key="2">
    <citation type="submission" date="2023-06" db="EMBL/GenBank/DDBJ databases">
        <title>Identification and characterization of horizontal gene transfer across gut microbiota members of farm animals based on homology search.</title>
        <authorList>
            <person name="Zeman M."/>
            <person name="Kubasova T."/>
            <person name="Jahodarova E."/>
            <person name="Nykrynova M."/>
            <person name="Rychlik I."/>
        </authorList>
    </citation>
    <scope>NUCLEOTIDE SEQUENCE [LARGE SCALE GENOMIC DNA]</scope>
    <source>
        <strain evidence="5">153_Feed</strain>
    </source>
</reference>